<protein>
    <submittedName>
        <fullName evidence="1">Tick transposon</fullName>
    </submittedName>
</protein>
<dbReference type="SUPFAM" id="SSF50630">
    <property type="entry name" value="Acid proteases"/>
    <property type="match status" value="1"/>
</dbReference>
<proteinExistence type="predicted"/>
<dbReference type="AlphaFoldDB" id="A0A224Z9B6"/>
<reference evidence="1" key="1">
    <citation type="journal article" date="2017" name="Parasit. Vectors">
        <title>Sialotranscriptomics of Rhipicephalus zambeziensis reveals intricate expression profiles of secretory proteins and suggests tight temporal transcriptional regulation during blood-feeding.</title>
        <authorList>
            <person name="de Castro M.H."/>
            <person name="de Klerk D."/>
            <person name="Pienaar R."/>
            <person name="Rees D.J.G."/>
            <person name="Mans B.J."/>
        </authorList>
    </citation>
    <scope>NUCLEOTIDE SEQUENCE</scope>
    <source>
        <tissue evidence="1">Salivary glands</tissue>
    </source>
</reference>
<organism evidence="1">
    <name type="scientific">Rhipicephalus zambeziensis</name>
    <dbReference type="NCBI Taxonomy" id="60191"/>
    <lineage>
        <taxon>Eukaryota</taxon>
        <taxon>Metazoa</taxon>
        <taxon>Ecdysozoa</taxon>
        <taxon>Arthropoda</taxon>
        <taxon>Chelicerata</taxon>
        <taxon>Arachnida</taxon>
        <taxon>Acari</taxon>
        <taxon>Parasitiformes</taxon>
        <taxon>Ixodida</taxon>
        <taxon>Ixodoidea</taxon>
        <taxon>Ixodidae</taxon>
        <taxon>Rhipicephalinae</taxon>
        <taxon>Rhipicephalus</taxon>
        <taxon>Rhipicephalus</taxon>
    </lineage>
</organism>
<dbReference type="Gene3D" id="2.40.70.10">
    <property type="entry name" value="Acid Proteases"/>
    <property type="match status" value="1"/>
</dbReference>
<sequence length="338" mass="38507">MTELRPPKPLQLGDNAAASWKIFKQRIKLYLIATEPVKPRSKEQKAAIFLHVAGQEAIDVFNTLNLTPEEAKDYDALVKAFEAYCLPKCNETYERYVFRSRRQAHGEPFEQFFRDLQLKARTCNFGDLRDSMLRDQIVYGISRVSLREKLLRKKDLTLVAALEYCKAEELAESQNKAWANENKIELVSRAPVKKGRKKCRYCNLSHAPRTCPAYGKICNNCMKPNHFTACCTDKRGAVDDVFDETGSDGNFDVLEIRTTESKCGRENRDWVVTTSIEGKKVQLKVDTGAQANLLQRSLFNRLGTKQQPYPMRSGLRHYGSGEIPNCGKVRLAVQLDKS</sequence>
<evidence type="ECO:0000313" key="1">
    <source>
        <dbReference type="EMBL" id="MAA23583.1"/>
    </source>
</evidence>
<dbReference type="EMBL" id="GFPF01012437">
    <property type="protein sequence ID" value="MAA23583.1"/>
    <property type="molecule type" value="Transcribed_RNA"/>
</dbReference>
<name>A0A224Z9B6_9ACAR</name>
<dbReference type="PANTHER" id="PTHR33198:SF20">
    <property type="entry name" value="RETROTRANSPOSON GAG DOMAIN-CONTAINING PROTEIN"/>
    <property type="match status" value="1"/>
</dbReference>
<accession>A0A224Z9B6</accession>
<dbReference type="InterPro" id="IPR021109">
    <property type="entry name" value="Peptidase_aspartic_dom_sf"/>
</dbReference>
<dbReference type="PANTHER" id="PTHR33198">
    <property type="entry name" value="ANK_REP_REGION DOMAIN-CONTAINING PROTEIN-RELATED"/>
    <property type="match status" value="1"/>
</dbReference>